<dbReference type="RefSeq" id="XP_033652289.1">
    <property type="nucleotide sequence ID" value="XM_033800353.1"/>
</dbReference>
<keyword evidence="2" id="KW-1185">Reference proteome</keyword>
<proteinExistence type="predicted"/>
<evidence type="ECO:0000313" key="2">
    <source>
        <dbReference type="Proteomes" id="UP000800097"/>
    </source>
</evidence>
<reference evidence="1" key="1">
    <citation type="journal article" date="2020" name="Stud. Mycol.">
        <title>101 Dothideomycetes genomes: a test case for predicting lifestyles and emergence of pathogens.</title>
        <authorList>
            <person name="Haridas S."/>
            <person name="Albert R."/>
            <person name="Binder M."/>
            <person name="Bloem J."/>
            <person name="Labutti K."/>
            <person name="Salamov A."/>
            <person name="Andreopoulos B."/>
            <person name="Baker S."/>
            <person name="Barry K."/>
            <person name="Bills G."/>
            <person name="Bluhm B."/>
            <person name="Cannon C."/>
            <person name="Castanera R."/>
            <person name="Culley D."/>
            <person name="Daum C."/>
            <person name="Ezra D."/>
            <person name="Gonzalez J."/>
            <person name="Henrissat B."/>
            <person name="Kuo A."/>
            <person name="Liang C."/>
            <person name="Lipzen A."/>
            <person name="Lutzoni F."/>
            <person name="Magnuson J."/>
            <person name="Mondo S."/>
            <person name="Nolan M."/>
            <person name="Ohm R."/>
            <person name="Pangilinan J."/>
            <person name="Park H.-J."/>
            <person name="Ramirez L."/>
            <person name="Alfaro M."/>
            <person name="Sun H."/>
            <person name="Tritt A."/>
            <person name="Yoshinaga Y."/>
            <person name="Zwiers L.-H."/>
            <person name="Turgeon B."/>
            <person name="Goodwin S."/>
            <person name="Spatafora J."/>
            <person name="Crous P."/>
            <person name="Grigoriev I."/>
        </authorList>
    </citation>
    <scope>NUCLEOTIDE SEQUENCE</scope>
    <source>
        <strain evidence="1">CBS 379.55</strain>
    </source>
</reference>
<gene>
    <name evidence="1" type="ORF">EI97DRAFT_451543</name>
</gene>
<dbReference type="Proteomes" id="UP000800097">
    <property type="component" value="Unassembled WGS sequence"/>
</dbReference>
<evidence type="ECO:0000313" key="1">
    <source>
        <dbReference type="EMBL" id="KAF2274750.1"/>
    </source>
</evidence>
<name>A0A6A6JDR1_WESOR</name>
<protein>
    <submittedName>
        <fullName evidence="1">Uncharacterized protein</fullName>
    </submittedName>
</protein>
<organism evidence="1 2">
    <name type="scientific">Westerdykella ornata</name>
    <dbReference type="NCBI Taxonomy" id="318751"/>
    <lineage>
        <taxon>Eukaryota</taxon>
        <taxon>Fungi</taxon>
        <taxon>Dikarya</taxon>
        <taxon>Ascomycota</taxon>
        <taxon>Pezizomycotina</taxon>
        <taxon>Dothideomycetes</taxon>
        <taxon>Pleosporomycetidae</taxon>
        <taxon>Pleosporales</taxon>
        <taxon>Sporormiaceae</taxon>
        <taxon>Westerdykella</taxon>
    </lineage>
</organism>
<dbReference type="EMBL" id="ML986501">
    <property type="protein sequence ID" value="KAF2274750.1"/>
    <property type="molecule type" value="Genomic_DNA"/>
</dbReference>
<dbReference type="AlphaFoldDB" id="A0A6A6JDR1"/>
<dbReference type="OrthoDB" id="72726at2759"/>
<dbReference type="GeneID" id="54553528"/>
<accession>A0A6A6JDR1</accession>
<sequence>MSTNLMSLPPEVRLLIYEQLFGSYVIRHGHGRHATRSNQNRAALLLTCSKIHNEAWPILPQRAMLHFHGTEAMIETLMGMDLEHITRIRHIRVTPLPFPLYGAGCTEFRHMYYFDDAIKLIGRLNLDQLIIDDAFHGFADVEGWSDVVTYFNIEALPKSDGWSELIYITPNTDFMTSCNDHRQERKAQSQNWRQMLLERDGESSGAGVSMYITPEKEDKGDANGNSEAMRPYEAERKGVVRVVARRGRRQAIPQLGGELDALLQRHTDAFGWIYGGLSRRVALAQRAFNY</sequence>